<gene>
    <name evidence="1" type="ORF">ACM44_05125</name>
</gene>
<sequence>MDINLEKLELIEMLMNTDKISVLKKIRAIFQKEETTFLSEEQIKIVAERRTEYLSGEGVYFSYDEVKKRIEQKIS</sequence>
<dbReference type="STRING" id="1304281.ACM44_05125"/>
<proteinExistence type="predicted"/>
<evidence type="ECO:0008006" key="3">
    <source>
        <dbReference type="Google" id="ProtNLM"/>
    </source>
</evidence>
<reference evidence="1 2" key="1">
    <citation type="journal article" date="2004" name="Int. J. Syst. Evol. Microbiol.">
        <title>Kaistella koreensis gen. nov., sp. nov., a novel member of the Chryseobacterium-Bergeyella-Riemerella branch.</title>
        <authorList>
            <person name="Kim M.K."/>
            <person name="Im W.T."/>
            <person name="Shin Y.K."/>
            <person name="Lim J.H."/>
            <person name="Kim S.H."/>
            <person name="Lee B.C."/>
            <person name="Park M.Y."/>
            <person name="Lee K.Y."/>
            <person name="Lee S.T."/>
        </authorList>
    </citation>
    <scope>NUCLEOTIDE SEQUENCE [LARGE SCALE GENOMIC DNA]</scope>
    <source>
        <strain evidence="1 2">CCUG 49689</strain>
    </source>
</reference>
<dbReference type="AlphaFoldDB" id="A0A0J7IZJ5"/>
<dbReference type="OrthoDB" id="770454at2"/>
<organism evidence="1 2">
    <name type="scientific">Chryseobacterium koreense CCUG 49689</name>
    <dbReference type="NCBI Taxonomy" id="1304281"/>
    <lineage>
        <taxon>Bacteria</taxon>
        <taxon>Pseudomonadati</taxon>
        <taxon>Bacteroidota</taxon>
        <taxon>Flavobacteriia</taxon>
        <taxon>Flavobacteriales</taxon>
        <taxon>Weeksellaceae</taxon>
        <taxon>Chryseobacterium group</taxon>
        <taxon>Chryseobacterium</taxon>
    </lineage>
</organism>
<evidence type="ECO:0000313" key="2">
    <source>
        <dbReference type="Proteomes" id="UP000035900"/>
    </source>
</evidence>
<comment type="caution">
    <text evidence="1">The sequence shown here is derived from an EMBL/GenBank/DDBJ whole genome shotgun (WGS) entry which is preliminary data.</text>
</comment>
<keyword evidence="2" id="KW-1185">Reference proteome</keyword>
<accession>A0A0J7IZJ5</accession>
<dbReference type="Proteomes" id="UP000035900">
    <property type="component" value="Unassembled WGS sequence"/>
</dbReference>
<name>A0A0J7IZJ5_9FLAO</name>
<dbReference type="EMBL" id="LFNG01000006">
    <property type="protein sequence ID" value="KMQ71613.1"/>
    <property type="molecule type" value="Genomic_DNA"/>
</dbReference>
<evidence type="ECO:0000313" key="1">
    <source>
        <dbReference type="EMBL" id="KMQ71613.1"/>
    </source>
</evidence>
<dbReference type="PATRIC" id="fig|1304281.5.peg.1096"/>
<protein>
    <recommendedName>
        <fullName evidence="3">Addiction module protein</fullName>
    </recommendedName>
</protein>
<dbReference type="RefSeq" id="WP_048498987.1">
    <property type="nucleotide sequence ID" value="NZ_LFNG01000006.1"/>
</dbReference>